<reference evidence="2" key="1">
    <citation type="journal article" date="2019" name="Int. J. Syst. Evol. Microbiol.">
        <title>The Global Catalogue of Microorganisms (GCM) 10K type strain sequencing project: providing services to taxonomists for standard genome sequencing and annotation.</title>
        <authorList>
            <consortium name="The Broad Institute Genomics Platform"/>
            <consortium name="The Broad Institute Genome Sequencing Center for Infectious Disease"/>
            <person name="Wu L."/>
            <person name="Ma J."/>
        </authorList>
    </citation>
    <scope>NUCLEOTIDE SEQUENCE [LARGE SCALE GENOMIC DNA]</scope>
    <source>
        <strain evidence="2">CECT 8064</strain>
    </source>
</reference>
<gene>
    <name evidence="1" type="ORF">ACFPEN_16660</name>
</gene>
<name>A0ABV9BKG1_9ACTN</name>
<keyword evidence="2" id="KW-1185">Reference proteome</keyword>
<accession>A0ABV9BKG1</accession>
<dbReference type="RefSeq" id="WP_417923034.1">
    <property type="nucleotide sequence ID" value="NZ_JBHSFS010000007.1"/>
</dbReference>
<sequence length="256" mass="28271">MTRFSELLGTDFDGEPTTDIEDVFYGAFDDPGHRDRVPGLVELMNDPAAPEIERFLACVALTMWGEAAGYEAVLRAAADPEATPWYDFSIDRKFSVDSTFAQLADAVAERDLAEEKGTEALRVEAARALVRLADSQYFEDKLGELFDNATLRALLDDIKDVVGRGVRFLNTEEKRRFDLPTQLVDLASGVSTVDGELGVALAMSVLDVGTYPRTLKHAVPIVHRAQGPEARRFGEYLLTVGDEDVQRQVREILNGS</sequence>
<proteinExistence type="predicted"/>
<evidence type="ECO:0000313" key="2">
    <source>
        <dbReference type="Proteomes" id="UP001595990"/>
    </source>
</evidence>
<organism evidence="1 2">
    <name type="scientific">Streptomyces ehimensis</name>
    <dbReference type="NCBI Taxonomy" id="68195"/>
    <lineage>
        <taxon>Bacteria</taxon>
        <taxon>Bacillati</taxon>
        <taxon>Actinomycetota</taxon>
        <taxon>Actinomycetes</taxon>
        <taxon>Kitasatosporales</taxon>
        <taxon>Streptomycetaceae</taxon>
        <taxon>Streptomyces</taxon>
    </lineage>
</organism>
<dbReference type="Proteomes" id="UP001595990">
    <property type="component" value="Unassembled WGS sequence"/>
</dbReference>
<dbReference type="EMBL" id="JBHSFS010000007">
    <property type="protein sequence ID" value="MFC4514570.1"/>
    <property type="molecule type" value="Genomic_DNA"/>
</dbReference>
<evidence type="ECO:0008006" key="3">
    <source>
        <dbReference type="Google" id="ProtNLM"/>
    </source>
</evidence>
<comment type="caution">
    <text evidence="1">The sequence shown here is derived from an EMBL/GenBank/DDBJ whole genome shotgun (WGS) entry which is preliminary data.</text>
</comment>
<evidence type="ECO:0000313" key="1">
    <source>
        <dbReference type="EMBL" id="MFC4514570.1"/>
    </source>
</evidence>
<protein>
    <recommendedName>
        <fullName evidence="3">HEAT repeat domain-containing protein</fullName>
    </recommendedName>
</protein>